<gene>
    <name evidence="2" type="ORF">A8C56_06325</name>
</gene>
<reference evidence="2 3" key="1">
    <citation type="submission" date="2016-05" db="EMBL/GenBank/DDBJ databases">
        <title>Niabella ginsenosidivorans BS26 whole genome sequencing.</title>
        <authorList>
            <person name="Im W.T."/>
            <person name="Siddiqi M.Z."/>
        </authorList>
    </citation>
    <scope>NUCLEOTIDE SEQUENCE [LARGE SCALE GENOMIC DNA]</scope>
    <source>
        <strain evidence="2 3">BS26</strain>
    </source>
</reference>
<evidence type="ECO:0000313" key="2">
    <source>
        <dbReference type="EMBL" id="ANH80647.1"/>
    </source>
</evidence>
<dbReference type="EMBL" id="CP015772">
    <property type="protein sequence ID" value="ANH80647.1"/>
    <property type="molecule type" value="Genomic_DNA"/>
</dbReference>
<evidence type="ECO:0000313" key="3">
    <source>
        <dbReference type="Proteomes" id="UP000077667"/>
    </source>
</evidence>
<protein>
    <submittedName>
        <fullName evidence="2">Uncharacterized protein</fullName>
    </submittedName>
</protein>
<proteinExistence type="predicted"/>
<keyword evidence="3" id="KW-1185">Reference proteome</keyword>
<evidence type="ECO:0000256" key="1">
    <source>
        <dbReference type="SAM" id="MobiDB-lite"/>
    </source>
</evidence>
<dbReference type="STRING" id="1176587.A8C56_06325"/>
<dbReference type="AlphaFoldDB" id="A0A1A9HZ13"/>
<accession>A0A1A9HZ13</accession>
<name>A0A1A9HZ13_9BACT</name>
<dbReference type="Proteomes" id="UP000077667">
    <property type="component" value="Chromosome"/>
</dbReference>
<sequence>MGWCITFWRLNISRWREYPPTGGRVENPPPACPAGEAGDHPLETSLGKRNIPISFSIESVLNEKNATLPNEVAKNINLTFSSTRGKHGSTTQEKTIYQ</sequence>
<dbReference type="KEGG" id="nia:A8C56_06325"/>
<feature type="region of interest" description="Disordered" evidence="1">
    <location>
        <begin position="21"/>
        <end position="45"/>
    </location>
</feature>
<organism evidence="2 3">
    <name type="scientific">Niabella ginsenosidivorans</name>
    <dbReference type="NCBI Taxonomy" id="1176587"/>
    <lineage>
        <taxon>Bacteria</taxon>
        <taxon>Pseudomonadati</taxon>
        <taxon>Bacteroidota</taxon>
        <taxon>Chitinophagia</taxon>
        <taxon>Chitinophagales</taxon>
        <taxon>Chitinophagaceae</taxon>
        <taxon>Niabella</taxon>
    </lineage>
</organism>